<evidence type="ECO:0008006" key="2">
    <source>
        <dbReference type="Google" id="ProtNLM"/>
    </source>
</evidence>
<organism evidence="1">
    <name type="scientific">Tanacetum cinerariifolium</name>
    <name type="common">Dalmatian daisy</name>
    <name type="synonym">Chrysanthemum cinerariifolium</name>
    <dbReference type="NCBI Taxonomy" id="118510"/>
    <lineage>
        <taxon>Eukaryota</taxon>
        <taxon>Viridiplantae</taxon>
        <taxon>Streptophyta</taxon>
        <taxon>Embryophyta</taxon>
        <taxon>Tracheophyta</taxon>
        <taxon>Spermatophyta</taxon>
        <taxon>Magnoliopsida</taxon>
        <taxon>eudicotyledons</taxon>
        <taxon>Gunneridae</taxon>
        <taxon>Pentapetalae</taxon>
        <taxon>asterids</taxon>
        <taxon>campanulids</taxon>
        <taxon>Asterales</taxon>
        <taxon>Asteraceae</taxon>
        <taxon>Asteroideae</taxon>
        <taxon>Anthemideae</taxon>
        <taxon>Anthemidinae</taxon>
        <taxon>Tanacetum</taxon>
    </lineage>
</organism>
<reference evidence="1" key="1">
    <citation type="journal article" date="2019" name="Sci. Rep.">
        <title>Draft genome of Tanacetum cinerariifolium, the natural source of mosquito coil.</title>
        <authorList>
            <person name="Yamashiro T."/>
            <person name="Shiraishi A."/>
            <person name="Satake H."/>
            <person name="Nakayama K."/>
        </authorList>
    </citation>
    <scope>NUCLEOTIDE SEQUENCE</scope>
</reference>
<name>A0A6L2NRK7_TANCI</name>
<evidence type="ECO:0000313" key="1">
    <source>
        <dbReference type="EMBL" id="GEU88746.1"/>
    </source>
</evidence>
<proteinExistence type="predicted"/>
<sequence>MAKLFAYDSDVLSKVPTHDIYLDNHVNDQIVQEMQYSKQPHSNNQTDVDITSDSNIILYEQYLKETRNSVVQNTNSSTQLDAPIMTVIEDISKQVAKCNEEDKVNENANESLTTELEGYKEQIKILEERQKFDLNDKEKYIDGQLREVIVDRNAKVTDFQNQIHTLKLQLSATVESQKTLSTMVDVLKKESKAKEDKYLKEIIKLERKKEGFRQCSLQNGLVKDSFNKIRSHIKFDEVITVHTKVAGQNEGTWRFKYIRGAYEKDAKPFVKTLKEYFHMFNQGLEKEINDMKEVFPQMETEVDKCSVERKCFTIKEKELLLENDRLLGLIISQDLMHTTVNSLAIIVDY</sequence>
<protein>
    <recommendedName>
        <fullName evidence="2">Integrase, catalytic region, zinc finger, CCHC-type, peptidase aspartic, catalytic</fullName>
    </recommendedName>
</protein>
<gene>
    <name evidence="1" type="ORF">Tci_060724</name>
</gene>
<dbReference type="AlphaFoldDB" id="A0A6L2NRK7"/>
<comment type="caution">
    <text evidence="1">The sequence shown here is derived from an EMBL/GenBank/DDBJ whole genome shotgun (WGS) entry which is preliminary data.</text>
</comment>
<accession>A0A6L2NRK7</accession>
<dbReference type="EMBL" id="BKCJ010009816">
    <property type="protein sequence ID" value="GEU88746.1"/>
    <property type="molecule type" value="Genomic_DNA"/>
</dbReference>